<reference evidence="6 7" key="1">
    <citation type="submission" date="2024-06" db="EMBL/GenBank/DDBJ databases">
        <title>The Natural Products Discovery Center: Release of the First 8490 Sequenced Strains for Exploring Actinobacteria Biosynthetic Diversity.</title>
        <authorList>
            <person name="Kalkreuter E."/>
            <person name="Kautsar S.A."/>
            <person name="Yang D."/>
            <person name="Bader C.D."/>
            <person name="Teijaro C.N."/>
            <person name="Fluegel L."/>
            <person name="Davis C.M."/>
            <person name="Simpson J.R."/>
            <person name="Lauterbach L."/>
            <person name="Steele A.D."/>
            <person name="Gui C."/>
            <person name="Meng S."/>
            <person name="Li G."/>
            <person name="Viehrig K."/>
            <person name="Ye F."/>
            <person name="Su P."/>
            <person name="Kiefer A.F."/>
            <person name="Nichols A."/>
            <person name="Cepeda A.J."/>
            <person name="Yan W."/>
            <person name="Fan B."/>
            <person name="Jiang Y."/>
            <person name="Adhikari A."/>
            <person name="Zheng C.-J."/>
            <person name="Schuster L."/>
            <person name="Cowan T.M."/>
            <person name="Smanski M.J."/>
            <person name="Chevrette M.G."/>
            <person name="De Carvalho L.P.S."/>
            <person name="Shen B."/>
        </authorList>
    </citation>
    <scope>NUCLEOTIDE SEQUENCE [LARGE SCALE GENOMIC DNA]</scope>
    <source>
        <strain evidence="6 7">NPDC052347</strain>
    </source>
</reference>
<sequence>MAGAALMGLLAAGTGGCSLVSSDDKSDKPVTVGTTDSITSLDPAGAYDAGSWALFSNVYQSLMTYVPGGTTPVPDAAEDCRFTDSGLRVYSCRLRSGLTFGNGDPLTAKDVKFSFDRVKRINWRTGPAPMLSTLESVQTQGEDRVVFHLRTPDATFPFKVASNAGAIVDGSRYPADRLRTGGEADGSGPYTLKRYRTGSLAELKPNGKYHGAIKNVGGPVTVKYFTDSAKLSDAWRQGEVDVAYRDLPPAEIAKLAQSTGDQHVTESAAPHIRNLVFNLRKNSPFAEGAVRQAVASVIDRSALARDVHHRTVEPLYSVIPQGVTGHTTAFYDRYPQPDPDRARRLLKEAGVNTPVHFVLAYSQGGAANRDEVTMLKKQLEATGLFTVDARYADWNDFQDGLAKGGFDSYLVSWLGDYPDPDTFTSLVSSDSAMHSGYASPKVDRLIRAAQQNQHREQSAEEFRTIQKIIAEDVPLLPLWQKKQYVVTKQSISGGQYLTDGTGLWRLWRLGRI</sequence>
<evidence type="ECO:0000313" key="7">
    <source>
        <dbReference type="Proteomes" id="UP001552594"/>
    </source>
</evidence>
<dbReference type="Gene3D" id="3.40.190.10">
    <property type="entry name" value="Periplasmic binding protein-like II"/>
    <property type="match status" value="1"/>
</dbReference>
<dbReference type="PANTHER" id="PTHR30290:SF10">
    <property type="entry name" value="PERIPLASMIC OLIGOPEPTIDE-BINDING PROTEIN-RELATED"/>
    <property type="match status" value="1"/>
</dbReference>
<evidence type="ECO:0000259" key="5">
    <source>
        <dbReference type="Pfam" id="PF00496"/>
    </source>
</evidence>
<evidence type="ECO:0000313" key="6">
    <source>
        <dbReference type="EMBL" id="MEV5506446.1"/>
    </source>
</evidence>
<evidence type="ECO:0000256" key="1">
    <source>
        <dbReference type="ARBA" id="ARBA00004196"/>
    </source>
</evidence>
<keyword evidence="7" id="KW-1185">Reference proteome</keyword>
<comment type="similarity">
    <text evidence="2">Belongs to the bacterial solute-binding protein 5 family.</text>
</comment>
<keyword evidence="3" id="KW-0813">Transport</keyword>
<dbReference type="PANTHER" id="PTHR30290">
    <property type="entry name" value="PERIPLASMIC BINDING COMPONENT OF ABC TRANSPORTER"/>
    <property type="match status" value="1"/>
</dbReference>
<protein>
    <submittedName>
        <fullName evidence="6">ABC transporter substrate-binding protein</fullName>
    </submittedName>
</protein>
<feature type="domain" description="Solute-binding protein family 5" evidence="5">
    <location>
        <begin position="71"/>
        <end position="432"/>
    </location>
</feature>
<accession>A0ABV3JU83</accession>
<dbReference type="RefSeq" id="WP_109282864.1">
    <property type="nucleotide sequence ID" value="NZ_JBFAUK010000004.1"/>
</dbReference>
<evidence type="ECO:0000256" key="3">
    <source>
        <dbReference type="ARBA" id="ARBA00022448"/>
    </source>
</evidence>
<gene>
    <name evidence="6" type="ORF">AB0L16_08190</name>
</gene>
<comment type="subcellular location">
    <subcellularLocation>
        <location evidence="1">Cell envelope</location>
    </subcellularLocation>
</comment>
<name>A0ABV3JU83_STRON</name>
<dbReference type="InterPro" id="IPR030678">
    <property type="entry name" value="Peptide/Ni-bd"/>
</dbReference>
<evidence type="ECO:0000256" key="4">
    <source>
        <dbReference type="ARBA" id="ARBA00022729"/>
    </source>
</evidence>
<dbReference type="InterPro" id="IPR039424">
    <property type="entry name" value="SBP_5"/>
</dbReference>
<organism evidence="6 7">
    <name type="scientific">Streptomyces orinoci</name>
    <name type="common">Streptoverticillium orinoci</name>
    <dbReference type="NCBI Taxonomy" id="67339"/>
    <lineage>
        <taxon>Bacteria</taxon>
        <taxon>Bacillati</taxon>
        <taxon>Actinomycetota</taxon>
        <taxon>Actinomycetes</taxon>
        <taxon>Kitasatosporales</taxon>
        <taxon>Streptomycetaceae</taxon>
        <taxon>Streptomyces</taxon>
    </lineage>
</organism>
<dbReference type="InterPro" id="IPR000914">
    <property type="entry name" value="SBP_5_dom"/>
</dbReference>
<evidence type="ECO:0000256" key="2">
    <source>
        <dbReference type="ARBA" id="ARBA00005695"/>
    </source>
</evidence>
<comment type="caution">
    <text evidence="6">The sequence shown here is derived from an EMBL/GenBank/DDBJ whole genome shotgun (WGS) entry which is preliminary data.</text>
</comment>
<dbReference type="Gene3D" id="3.10.105.10">
    <property type="entry name" value="Dipeptide-binding Protein, Domain 3"/>
    <property type="match status" value="1"/>
</dbReference>
<dbReference type="EMBL" id="JBFAUK010000004">
    <property type="protein sequence ID" value="MEV5506446.1"/>
    <property type="molecule type" value="Genomic_DNA"/>
</dbReference>
<dbReference type="PIRSF" id="PIRSF002741">
    <property type="entry name" value="MppA"/>
    <property type="match status" value="1"/>
</dbReference>
<dbReference type="Pfam" id="PF00496">
    <property type="entry name" value="SBP_bac_5"/>
    <property type="match status" value="1"/>
</dbReference>
<dbReference type="SUPFAM" id="SSF53850">
    <property type="entry name" value="Periplasmic binding protein-like II"/>
    <property type="match status" value="1"/>
</dbReference>
<dbReference type="Proteomes" id="UP001552594">
    <property type="component" value="Unassembled WGS sequence"/>
</dbReference>
<keyword evidence="4" id="KW-0732">Signal</keyword>
<proteinExistence type="inferred from homology"/>